<name>A0ABD1YYV9_9MARC</name>
<comment type="caution">
    <text evidence="2">The sequence shown here is derived from an EMBL/GenBank/DDBJ whole genome shotgun (WGS) entry which is preliminary data.</text>
</comment>
<evidence type="ECO:0000313" key="2">
    <source>
        <dbReference type="EMBL" id="KAL2635959.1"/>
    </source>
</evidence>
<evidence type="ECO:0000313" key="3">
    <source>
        <dbReference type="Proteomes" id="UP001605036"/>
    </source>
</evidence>
<dbReference type="Proteomes" id="UP001605036">
    <property type="component" value="Unassembled WGS sequence"/>
</dbReference>
<dbReference type="AlphaFoldDB" id="A0ABD1YYV9"/>
<evidence type="ECO:0000256" key="1">
    <source>
        <dbReference type="SAM" id="MobiDB-lite"/>
    </source>
</evidence>
<proteinExistence type="predicted"/>
<gene>
    <name evidence="2" type="ORF">R1flu_007438</name>
</gene>
<feature type="region of interest" description="Disordered" evidence="1">
    <location>
        <begin position="1"/>
        <end position="24"/>
    </location>
</feature>
<accession>A0ABD1YYV9</accession>
<organism evidence="2 3">
    <name type="scientific">Riccia fluitans</name>
    <dbReference type="NCBI Taxonomy" id="41844"/>
    <lineage>
        <taxon>Eukaryota</taxon>
        <taxon>Viridiplantae</taxon>
        <taxon>Streptophyta</taxon>
        <taxon>Embryophyta</taxon>
        <taxon>Marchantiophyta</taxon>
        <taxon>Marchantiopsida</taxon>
        <taxon>Marchantiidae</taxon>
        <taxon>Marchantiales</taxon>
        <taxon>Ricciaceae</taxon>
        <taxon>Riccia</taxon>
    </lineage>
</organism>
<keyword evidence="3" id="KW-1185">Reference proteome</keyword>
<sequence>MREAEAGDAAAADSEQTEVARGNRKAFVPHCQCQSISQIEKRIGFKTSVAPAMASVRLVRTEFVATG</sequence>
<reference evidence="2 3" key="1">
    <citation type="submission" date="2024-09" db="EMBL/GenBank/DDBJ databases">
        <title>Chromosome-scale assembly of Riccia fluitans.</title>
        <authorList>
            <person name="Paukszto L."/>
            <person name="Sawicki J."/>
            <person name="Karawczyk K."/>
            <person name="Piernik-Szablinska J."/>
            <person name="Szczecinska M."/>
            <person name="Mazdziarz M."/>
        </authorList>
    </citation>
    <scope>NUCLEOTIDE SEQUENCE [LARGE SCALE GENOMIC DNA]</scope>
    <source>
        <strain evidence="2">Rf_01</strain>
        <tissue evidence="2">Aerial parts of the thallus</tissue>
    </source>
</reference>
<protein>
    <submittedName>
        <fullName evidence="2">Uncharacterized protein</fullName>
    </submittedName>
</protein>
<dbReference type="EMBL" id="JBHFFA010000003">
    <property type="protein sequence ID" value="KAL2635959.1"/>
    <property type="molecule type" value="Genomic_DNA"/>
</dbReference>